<dbReference type="EMBL" id="LSSN01004393">
    <property type="protein sequence ID" value="OMJ11590.1"/>
    <property type="molecule type" value="Genomic_DNA"/>
</dbReference>
<feature type="compositionally biased region" description="Basic and acidic residues" evidence="1">
    <location>
        <begin position="93"/>
        <end position="102"/>
    </location>
</feature>
<reference evidence="2 3" key="1">
    <citation type="submission" date="2017-01" db="EMBL/GenBank/DDBJ databases">
        <authorList>
            <person name="Mah S.A."/>
            <person name="Swanson W.J."/>
            <person name="Moy G.W."/>
            <person name="Vacquier V.D."/>
        </authorList>
    </citation>
    <scope>NUCLEOTIDE SEQUENCE [LARGE SCALE GENOMIC DNA]</scope>
    <source>
        <strain evidence="2 3">GSMNP</strain>
    </source>
</reference>
<gene>
    <name evidence="2" type="ORF">AYI70_g9620</name>
</gene>
<proteinExistence type="predicted"/>
<evidence type="ECO:0000313" key="3">
    <source>
        <dbReference type="Proteomes" id="UP000187283"/>
    </source>
</evidence>
<feature type="compositionally biased region" description="Polar residues" evidence="1">
    <location>
        <begin position="1"/>
        <end position="13"/>
    </location>
</feature>
<comment type="caution">
    <text evidence="2">The sequence shown here is derived from an EMBL/GenBank/DDBJ whole genome shotgun (WGS) entry which is preliminary data.</text>
</comment>
<dbReference type="AlphaFoldDB" id="A0A1R1XAC4"/>
<evidence type="ECO:0000256" key="1">
    <source>
        <dbReference type="SAM" id="MobiDB-lite"/>
    </source>
</evidence>
<feature type="compositionally biased region" description="Polar residues" evidence="1">
    <location>
        <begin position="63"/>
        <end position="73"/>
    </location>
</feature>
<accession>A0A1R1XAC4</accession>
<protein>
    <submittedName>
        <fullName evidence="2">Uncharacterized protein</fullName>
    </submittedName>
</protein>
<feature type="region of interest" description="Disordered" evidence="1">
    <location>
        <begin position="1"/>
        <end position="139"/>
    </location>
</feature>
<keyword evidence="3" id="KW-1185">Reference proteome</keyword>
<name>A0A1R1XAC4_9FUNG</name>
<evidence type="ECO:0000313" key="2">
    <source>
        <dbReference type="EMBL" id="OMJ11590.1"/>
    </source>
</evidence>
<sequence>MSNVNSRIPTLQTPLKPAPTGPQTDNKIFAEGVAAAGEGLNRDPEQPPPPTPMARGFRIPFNNPKTPTSNPSSEKTEIEPRSPQGSDGGSRLSADKTCDRRNQTTKSCLLQPVVHDPQEDWGSPTCPRPPQAQPLRGGT</sequence>
<dbReference type="Proteomes" id="UP000187283">
    <property type="component" value="Unassembled WGS sequence"/>
</dbReference>
<organism evidence="2 3">
    <name type="scientific">Smittium culicis</name>
    <dbReference type="NCBI Taxonomy" id="133412"/>
    <lineage>
        <taxon>Eukaryota</taxon>
        <taxon>Fungi</taxon>
        <taxon>Fungi incertae sedis</taxon>
        <taxon>Zoopagomycota</taxon>
        <taxon>Kickxellomycotina</taxon>
        <taxon>Harpellomycetes</taxon>
        <taxon>Harpellales</taxon>
        <taxon>Legeriomycetaceae</taxon>
        <taxon>Smittium</taxon>
    </lineage>
</organism>